<evidence type="ECO:0000313" key="7">
    <source>
        <dbReference type="Proteomes" id="UP000886885"/>
    </source>
</evidence>
<comment type="similarity">
    <text evidence="3">Belongs to the cyclin family.</text>
</comment>
<dbReference type="SMART" id="SM00385">
    <property type="entry name" value="CYCLIN"/>
    <property type="match status" value="1"/>
</dbReference>
<proteinExistence type="inferred from homology"/>
<dbReference type="OrthoDB" id="10264655at2759"/>
<dbReference type="EMBL" id="JAAWWB010000015">
    <property type="protein sequence ID" value="KAG6765255.1"/>
    <property type="molecule type" value="Genomic_DNA"/>
</dbReference>
<dbReference type="PANTHER" id="PTHR10026">
    <property type="entry name" value="CYCLIN"/>
    <property type="match status" value="1"/>
</dbReference>
<feature type="compositionally biased region" description="Polar residues" evidence="4">
    <location>
        <begin position="352"/>
        <end position="361"/>
    </location>
</feature>
<dbReference type="Pfam" id="PF00134">
    <property type="entry name" value="Cyclin_N"/>
    <property type="match status" value="1"/>
</dbReference>
<evidence type="ECO:0000313" key="6">
    <source>
        <dbReference type="EMBL" id="KAG6765255.1"/>
    </source>
</evidence>
<evidence type="ECO:0000259" key="5">
    <source>
        <dbReference type="SMART" id="SM00385"/>
    </source>
</evidence>
<evidence type="ECO:0000256" key="3">
    <source>
        <dbReference type="RuleBase" id="RU000383"/>
    </source>
</evidence>
<feature type="domain" description="Cyclin-like" evidence="5">
    <location>
        <begin position="40"/>
        <end position="142"/>
    </location>
</feature>
<dbReference type="InterPro" id="IPR006671">
    <property type="entry name" value="Cyclin_N"/>
</dbReference>
<evidence type="ECO:0000256" key="1">
    <source>
        <dbReference type="ARBA" id="ARBA00022618"/>
    </source>
</evidence>
<keyword evidence="2" id="KW-0131">Cell cycle</keyword>
<organism evidence="6 7">
    <name type="scientific">Populus tomentosa</name>
    <name type="common">Chinese white poplar</name>
    <dbReference type="NCBI Taxonomy" id="118781"/>
    <lineage>
        <taxon>Eukaryota</taxon>
        <taxon>Viridiplantae</taxon>
        <taxon>Streptophyta</taxon>
        <taxon>Embryophyta</taxon>
        <taxon>Tracheophyta</taxon>
        <taxon>Spermatophyta</taxon>
        <taxon>Magnoliopsida</taxon>
        <taxon>eudicotyledons</taxon>
        <taxon>Gunneridae</taxon>
        <taxon>Pentapetalae</taxon>
        <taxon>rosids</taxon>
        <taxon>fabids</taxon>
        <taxon>Malpighiales</taxon>
        <taxon>Salicaceae</taxon>
        <taxon>Saliceae</taxon>
        <taxon>Populus</taxon>
    </lineage>
</organism>
<dbReference type="InterPro" id="IPR013763">
    <property type="entry name" value="Cyclin-like_dom"/>
</dbReference>
<keyword evidence="1" id="KW-0132">Cell division</keyword>
<dbReference type="GO" id="GO:0016538">
    <property type="term" value="F:cyclin-dependent protein serine/threonine kinase regulator activity"/>
    <property type="evidence" value="ECO:0007669"/>
    <property type="project" value="InterPro"/>
</dbReference>
<dbReference type="GO" id="GO:0006357">
    <property type="term" value="P:regulation of transcription by RNA polymerase II"/>
    <property type="evidence" value="ECO:0007669"/>
    <property type="project" value="InterPro"/>
</dbReference>
<evidence type="ECO:0000256" key="4">
    <source>
        <dbReference type="SAM" id="MobiDB-lite"/>
    </source>
</evidence>
<keyword evidence="7" id="KW-1185">Reference proteome</keyword>
<dbReference type="GO" id="GO:0051301">
    <property type="term" value="P:cell division"/>
    <property type="evidence" value="ECO:0007669"/>
    <property type="project" value="UniProtKB-KW"/>
</dbReference>
<dbReference type="Proteomes" id="UP000886885">
    <property type="component" value="Chromosome 8A"/>
</dbReference>
<comment type="caution">
    <text evidence="6">The sequence shown here is derived from an EMBL/GenBank/DDBJ whole genome shotgun (WGS) entry which is preliminary data.</text>
</comment>
<dbReference type="PIRSF" id="PIRSF036580">
    <property type="entry name" value="Cyclin_L"/>
    <property type="match status" value="1"/>
</dbReference>
<dbReference type="InterPro" id="IPR043198">
    <property type="entry name" value="Cyclin/Ssn8"/>
</dbReference>
<evidence type="ECO:0000256" key="2">
    <source>
        <dbReference type="ARBA" id="ARBA00023306"/>
    </source>
</evidence>
<reference evidence="6" key="1">
    <citation type="journal article" date="2020" name="bioRxiv">
        <title>Hybrid origin of Populus tomentosa Carr. identified through genome sequencing and phylogenomic analysis.</title>
        <authorList>
            <person name="An X."/>
            <person name="Gao K."/>
            <person name="Chen Z."/>
            <person name="Li J."/>
            <person name="Yang X."/>
            <person name="Yang X."/>
            <person name="Zhou J."/>
            <person name="Guo T."/>
            <person name="Zhao T."/>
            <person name="Huang S."/>
            <person name="Miao D."/>
            <person name="Khan W.U."/>
            <person name="Rao P."/>
            <person name="Ye M."/>
            <person name="Lei B."/>
            <person name="Liao W."/>
            <person name="Wang J."/>
            <person name="Ji L."/>
            <person name="Li Y."/>
            <person name="Guo B."/>
            <person name="Mustafa N.S."/>
            <person name="Li S."/>
            <person name="Yun Q."/>
            <person name="Keller S.R."/>
            <person name="Mao J."/>
            <person name="Zhang R."/>
            <person name="Strauss S.H."/>
        </authorList>
    </citation>
    <scope>NUCLEOTIDE SEQUENCE</scope>
    <source>
        <strain evidence="6">GM15</strain>
        <tissue evidence="6">Leaf</tissue>
    </source>
</reference>
<dbReference type="FunFam" id="1.10.472.10:FF:000068">
    <property type="entry name" value="Cyclin-L1-1 isoform A"/>
    <property type="match status" value="1"/>
</dbReference>
<dbReference type="AlphaFoldDB" id="A0A8X7ZAR2"/>
<keyword evidence="3" id="KW-0195">Cyclin</keyword>
<feature type="compositionally biased region" description="Basic and acidic residues" evidence="4">
    <location>
        <begin position="380"/>
        <end position="471"/>
    </location>
</feature>
<gene>
    <name evidence="6" type="ORF">POTOM_029282</name>
</gene>
<name>A0A8X7ZAR2_POPTO</name>
<accession>A0A8X7ZAR2</accession>
<feature type="region of interest" description="Disordered" evidence="4">
    <location>
        <begin position="352"/>
        <end position="520"/>
    </location>
</feature>
<protein>
    <recommendedName>
        <fullName evidence="5">Cyclin-like domain-containing protein</fullName>
    </recommendedName>
</protein>
<sequence>MIYTAIDNFYLTDDELQNSPSRKDGIDEATETTLRIYGCDLIQESGILLKLPQAVMATGQVLFHRFYCKKSFARFNVKKVAASCVWLASKLEESPRKSRQVIIVFHRMECRRENLPIEFLDLNSKFAELKIELSKTERHILKEMGFVCHVEHPHKFISNYLMTLGTPQELRQEAWNLANDRSIVAVASSLKAFNCRAKDCRYKTELHNKVVKKTDAASVFKYMDFGVIACLPYLLFLGHTSVLSCWYFSTLTHSLGSLRTTLCVRFKSAVVACGVVYAAARRFQVPLPESPPWWKAFDAEKSGIDEVCRVLAHLYSLPKAQYVSVCKDGDFSFSNKSSDSQLLLISKEIPRTTSLPANNDSTEPKAAPSGVNVESGGSKDITKVALDKLKESKKTDDESKPAEGEAREELIPRSKSDHRTEASGDKSKERDRDRERERERDRIKAQDRDRGRDSDRERERDEIERDRDRAKDRGRHRSKDRGRETGHSEKSRHHSSRDRDYHSSSYSSREKDRHRHHSYA</sequence>